<dbReference type="Pfam" id="PF13181">
    <property type="entry name" value="TPR_8"/>
    <property type="match status" value="1"/>
</dbReference>
<dbReference type="EMBL" id="CP109965">
    <property type="protein sequence ID" value="WAJ70387.1"/>
    <property type="molecule type" value="Genomic_DNA"/>
</dbReference>
<evidence type="ECO:0000256" key="9">
    <source>
        <dbReference type="ARBA" id="ARBA00023244"/>
    </source>
</evidence>
<keyword evidence="8 11" id="KW-0472">Membrane</keyword>
<evidence type="ECO:0000256" key="6">
    <source>
        <dbReference type="ARBA" id="ARBA00022692"/>
    </source>
</evidence>
<protein>
    <submittedName>
        <fullName evidence="13">Tetratricopeptide repeat protein</fullName>
    </submittedName>
</protein>
<evidence type="ECO:0000256" key="2">
    <source>
        <dbReference type="ARBA" id="ARBA00004429"/>
    </source>
</evidence>
<evidence type="ECO:0000259" key="12">
    <source>
        <dbReference type="Pfam" id="PF07219"/>
    </source>
</evidence>
<dbReference type="Pfam" id="PF07219">
    <property type="entry name" value="HemY_N"/>
    <property type="match status" value="1"/>
</dbReference>
<keyword evidence="4" id="KW-1003">Cell membrane</keyword>
<dbReference type="Pfam" id="PF14559">
    <property type="entry name" value="TPR_19"/>
    <property type="match status" value="1"/>
</dbReference>
<dbReference type="InterPro" id="IPR010817">
    <property type="entry name" value="HemY_N"/>
</dbReference>
<dbReference type="InterPro" id="IPR005254">
    <property type="entry name" value="Heme_biosyn_assoc_TPR_pro"/>
</dbReference>
<dbReference type="Proteomes" id="UP001163726">
    <property type="component" value="Chromosome"/>
</dbReference>
<proteinExistence type="predicted"/>
<keyword evidence="10" id="KW-0802">TPR repeat</keyword>
<evidence type="ECO:0000256" key="1">
    <source>
        <dbReference type="ARBA" id="ARBA00002962"/>
    </source>
</evidence>
<feature type="domain" description="HemY N-terminal" evidence="12">
    <location>
        <begin position="26"/>
        <end position="131"/>
    </location>
</feature>
<gene>
    <name evidence="13" type="ORF">OLW01_00790</name>
</gene>
<evidence type="ECO:0000313" key="13">
    <source>
        <dbReference type="EMBL" id="WAJ70387.1"/>
    </source>
</evidence>
<evidence type="ECO:0000256" key="4">
    <source>
        <dbReference type="ARBA" id="ARBA00022475"/>
    </source>
</evidence>
<comment type="function">
    <text evidence="1">Involved in a late step of protoheme IX synthesis.</text>
</comment>
<keyword evidence="6 11" id="KW-0812">Transmembrane</keyword>
<feature type="transmembrane region" description="Helical" evidence="11">
    <location>
        <begin position="42"/>
        <end position="66"/>
    </location>
</feature>
<evidence type="ECO:0000256" key="3">
    <source>
        <dbReference type="ARBA" id="ARBA00004744"/>
    </source>
</evidence>
<dbReference type="InterPro" id="IPR011990">
    <property type="entry name" value="TPR-like_helical_dom_sf"/>
</dbReference>
<comment type="pathway">
    <text evidence="3">Porphyrin-containing compound metabolism; protoheme biosynthesis.</text>
</comment>
<dbReference type="PROSITE" id="PS50005">
    <property type="entry name" value="TPR"/>
    <property type="match status" value="1"/>
</dbReference>
<reference evidence="13" key="1">
    <citation type="submission" date="2022-10" db="EMBL/GenBank/DDBJ databases">
        <title>Catenovulum adriacola sp. nov. isolated in the Harbour of Susak.</title>
        <authorList>
            <person name="Schoch T."/>
            <person name="Reich S.J."/>
            <person name="Stoeferle S."/>
            <person name="Flaiz M."/>
            <person name="Kazda M."/>
            <person name="Riedel C.U."/>
            <person name="Duerre P."/>
        </authorList>
    </citation>
    <scope>NUCLEOTIDE SEQUENCE</scope>
    <source>
        <strain evidence="13">TS8</strain>
    </source>
</reference>
<dbReference type="RefSeq" id="WP_268074689.1">
    <property type="nucleotide sequence ID" value="NZ_CP109965.1"/>
</dbReference>
<dbReference type="NCBIfam" id="TIGR00540">
    <property type="entry name" value="TPR_hemY_coli"/>
    <property type="match status" value="1"/>
</dbReference>
<sequence>MIKILLLFCFACGLMAVGAFVVEEKGYVLISVADWTWEASLFGFALLLLAIYISVVLLSLIIRSVFNARKNWRAWRVEKKQNRSLNSLQNAIEALLNQQWQKAEQQSLKHAKNSPISSSHYLIAAEAARQQNHNDDSSVYLLRAQQSGNETDKQLAICKSLVQEGKSEQAIQNCEALLATEPKHSENLLMLARLYQQTQQYEALREILSKVKRYTDITKSEFRKMAIESFEPLFKQAEKDKNLKLLQQYNKALHKFIEQDTHSVKAYLVSLNNAGFNKELEAALIKLFETEIDRQNIVLFNQLNLHQPLKLTAWIEKQIKNQPNNAQLKVLLAVAAGKNNDLQLAQQALESALHQHPEQIATAENYALLGDIYNQQNQDKKAISCYQKGLSLTSNTNI</sequence>
<evidence type="ECO:0000256" key="7">
    <source>
        <dbReference type="ARBA" id="ARBA00022989"/>
    </source>
</evidence>
<feature type="repeat" description="TPR" evidence="10">
    <location>
        <begin position="363"/>
        <end position="396"/>
    </location>
</feature>
<dbReference type="SMART" id="SM00028">
    <property type="entry name" value="TPR"/>
    <property type="match status" value="3"/>
</dbReference>
<accession>A0ABY7ALG1</accession>
<name>A0ABY7ALG1_9ALTE</name>
<evidence type="ECO:0000256" key="5">
    <source>
        <dbReference type="ARBA" id="ARBA00022519"/>
    </source>
</evidence>
<keyword evidence="5" id="KW-0997">Cell inner membrane</keyword>
<comment type="subcellular location">
    <subcellularLocation>
        <location evidence="2">Cell inner membrane</location>
        <topology evidence="2">Multi-pass membrane protein</topology>
    </subcellularLocation>
</comment>
<dbReference type="SUPFAM" id="SSF48452">
    <property type="entry name" value="TPR-like"/>
    <property type="match status" value="2"/>
</dbReference>
<evidence type="ECO:0000256" key="10">
    <source>
        <dbReference type="PROSITE-ProRule" id="PRU00339"/>
    </source>
</evidence>
<dbReference type="InterPro" id="IPR019734">
    <property type="entry name" value="TPR_rpt"/>
</dbReference>
<organism evidence="13 14">
    <name type="scientific">Catenovulum adriaticum</name>
    <dbReference type="NCBI Taxonomy" id="2984846"/>
    <lineage>
        <taxon>Bacteria</taxon>
        <taxon>Pseudomonadati</taxon>
        <taxon>Pseudomonadota</taxon>
        <taxon>Gammaproteobacteria</taxon>
        <taxon>Alteromonadales</taxon>
        <taxon>Alteromonadaceae</taxon>
        <taxon>Catenovulum</taxon>
    </lineage>
</organism>
<keyword evidence="14" id="KW-1185">Reference proteome</keyword>
<evidence type="ECO:0000256" key="8">
    <source>
        <dbReference type="ARBA" id="ARBA00023136"/>
    </source>
</evidence>
<keyword evidence="9" id="KW-0627">Porphyrin biosynthesis</keyword>
<evidence type="ECO:0000256" key="11">
    <source>
        <dbReference type="SAM" id="Phobius"/>
    </source>
</evidence>
<evidence type="ECO:0000313" key="14">
    <source>
        <dbReference type="Proteomes" id="UP001163726"/>
    </source>
</evidence>
<dbReference type="Gene3D" id="1.25.40.10">
    <property type="entry name" value="Tetratricopeptide repeat domain"/>
    <property type="match status" value="2"/>
</dbReference>
<keyword evidence="7 11" id="KW-1133">Transmembrane helix</keyword>